<evidence type="ECO:0000313" key="3">
    <source>
        <dbReference type="Proteomes" id="UP000316545"/>
    </source>
</evidence>
<dbReference type="AlphaFoldDB" id="A0A560EXW8"/>
<evidence type="ECO:0000313" key="2">
    <source>
        <dbReference type="EMBL" id="TWB14075.1"/>
    </source>
</evidence>
<feature type="domain" description="Tsi6" evidence="1">
    <location>
        <begin position="4"/>
        <end position="78"/>
    </location>
</feature>
<name>A0A560EXW8_9PROT</name>
<dbReference type="Proteomes" id="UP000316545">
    <property type="component" value="Unassembled WGS sequence"/>
</dbReference>
<dbReference type="EMBL" id="VITO01000033">
    <property type="protein sequence ID" value="TWB14075.1"/>
    <property type="molecule type" value="Genomic_DNA"/>
</dbReference>
<dbReference type="RefSeq" id="WP_145620384.1">
    <property type="nucleotide sequence ID" value="NZ_JAYNFR010000065.1"/>
</dbReference>
<evidence type="ECO:0000259" key="1">
    <source>
        <dbReference type="Pfam" id="PF18660"/>
    </source>
</evidence>
<accession>A0A560EXW8</accession>
<reference evidence="2 3" key="1">
    <citation type="submission" date="2019-06" db="EMBL/GenBank/DDBJ databases">
        <title>Genomic Encyclopedia of Type Strains, Phase IV (KMG-V): Genome sequencing to study the core and pangenomes of soil and plant-associated prokaryotes.</title>
        <authorList>
            <person name="Whitman W."/>
        </authorList>
    </citation>
    <scope>NUCLEOTIDE SEQUENCE [LARGE SCALE GENOMIC DNA]</scope>
    <source>
        <strain evidence="2 3">BR 11865</strain>
    </source>
</reference>
<keyword evidence="3" id="KW-1185">Reference proteome</keyword>
<protein>
    <recommendedName>
        <fullName evidence="1">Tsi6 domain-containing protein</fullName>
    </recommendedName>
</protein>
<dbReference type="Pfam" id="PF18660">
    <property type="entry name" value="Tsi6"/>
    <property type="match status" value="1"/>
</dbReference>
<proteinExistence type="predicted"/>
<sequence length="86" mass="9873">MIDIEFINKAIARCEHMRADFPAISTFVSIRNQLEYIKDVFTGKNTDKSKLGEIIIGVQAAREIENIDEDFAEMLHDISAWVDENK</sequence>
<organism evidence="2 3">
    <name type="scientific">Nitrospirillum amazonense</name>
    <dbReference type="NCBI Taxonomy" id="28077"/>
    <lineage>
        <taxon>Bacteria</taxon>
        <taxon>Pseudomonadati</taxon>
        <taxon>Pseudomonadota</taxon>
        <taxon>Alphaproteobacteria</taxon>
        <taxon>Rhodospirillales</taxon>
        <taxon>Azospirillaceae</taxon>
        <taxon>Nitrospirillum</taxon>
    </lineage>
</organism>
<gene>
    <name evidence="2" type="ORF">FBZ88_1331</name>
</gene>
<comment type="caution">
    <text evidence="2">The sequence shown here is derived from an EMBL/GenBank/DDBJ whole genome shotgun (WGS) entry which is preliminary data.</text>
</comment>
<dbReference type="InterPro" id="IPR040818">
    <property type="entry name" value="Tsi6"/>
</dbReference>